<name>A0A4U1EP47_MONMO</name>
<organism evidence="2 3">
    <name type="scientific">Monodon monoceros</name>
    <name type="common">Narwhal</name>
    <name type="synonym">Ceratodon monodon</name>
    <dbReference type="NCBI Taxonomy" id="40151"/>
    <lineage>
        <taxon>Eukaryota</taxon>
        <taxon>Metazoa</taxon>
        <taxon>Chordata</taxon>
        <taxon>Craniata</taxon>
        <taxon>Vertebrata</taxon>
        <taxon>Euteleostomi</taxon>
        <taxon>Mammalia</taxon>
        <taxon>Eutheria</taxon>
        <taxon>Laurasiatheria</taxon>
        <taxon>Artiodactyla</taxon>
        <taxon>Whippomorpha</taxon>
        <taxon>Cetacea</taxon>
        <taxon>Odontoceti</taxon>
        <taxon>Monodontidae</taxon>
        <taxon>Monodon</taxon>
    </lineage>
</organism>
<comment type="caution">
    <text evidence="2">The sequence shown here is derived from an EMBL/GenBank/DDBJ whole genome shotgun (WGS) entry which is preliminary data.</text>
</comment>
<evidence type="ECO:0000313" key="2">
    <source>
        <dbReference type="EMBL" id="TKC38275.1"/>
    </source>
</evidence>
<dbReference type="AlphaFoldDB" id="A0A4U1EP47"/>
<dbReference type="Proteomes" id="UP000308365">
    <property type="component" value="Unassembled WGS sequence"/>
</dbReference>
<protein>
    <submittedName>
        <fullName evidence="2">Uncharacterized protein</fullName>
    </submittedName>
</protein>
<proteinExistence type="predicted"/>
<feature type="compositionally biased region" description="Low complexity" evidence="1">
    <location>
        <begin position="1"/>
        <end position="21"/>
    </location>
</feature>
<evidence type="ECO:0000313" key="3">
    <source>
        <dbReference type="Proteomes" id="UP000308365"/>
    </source>
</evidence>
<reference evidence="3" key="1">
    <citation type="journal article" date="2019" name="IScience">
        <title>Narwhal Genome Reveals Long-Term Low Genetic Diversity despite Current Large Abundance Size.</title>
        <authorList>
            <person name="Westbury M.V."/>
            <person name="Petersen B."/>
            <person name="Garde E."/>
            <person name="Heide-Jorgensen M.P."/>
            <person name="Lorenzen E.D."/>
        </authorList>
    </citation>
    <scope>NUCLEOTIDE SEQUENCE [LARGE SCALE GENOMIC DNA]</scope>
</reference>
<sequence>MESRVADAGAGQAERAAGEGRTSSSAAQGPAISAPLGAARWKLLRQVRHNSGSLNVEDVLTSFDNTGNIYLLNIFDIGK</sequence>
<dbReference type="EMBL" id="RWIC01001021">
    <property type="protein sequence ID" value="TKC38275.1"/>
    <property type="molecule type" value="Genomic_DNA"/>
</dbReference>
<accession>A0A4U1EP47</accession>
<gene>
    <name evidence="2" type="ORF">EI555_003204</name>
</gene>
<evidence type="ECO:0000256" key="1">
    <source>
        <dbReference type="SAM" id="MobiDB-lite"/>
    </source>
</evidence>
<feature type="region of interest" description="Disordered" evidence="1">
    <location>
        <begin position="1"/>
        <end position="31"/>
    </location>
</feature>